<name>A0ABY6LJ92_9ARAC</name>
<organism evidence="6 7">
    <name type="scientific">Cordylochernes scorpioides</name>
    <dbReference type="NCBI Taxonomy" id="51811"/>
    <lineage>
        <taxon>Eukaryota</taxon>
        <taxon>Metazoa</taxon>
        <taxon>Ecdysozoa</taxon>
        <taxon>Arthropoda</taxon>
        <taxon>Chelicerata</taxon>
        <taxon>Arachnida</taxon>
        <taxon>Pseudoscorpiones</taxon>
        <taxon>Cheliferoidea</taxon>
        <taxon>Chernetidae</taxon>
        <taxon>Cordylochernes</taxon>
    </lineage>
</organism>
<proteinExistence type="predicted"/>
<evidence type="ECO:0000259" key="5">
    <source>
        <dbReference type="PROSITE" id="PS50011"/>
    </source>
</evidence>
<dbReference type="SMART" id="SM00220">
    <property type="entry name" value="S_TKc"/>
    <property type="match status" value="1"/>
</dbReference>
<dbReference type="PROSITE" id="PS50011">
    <property type="entry name" value="PROTEIN_KINASE_DOM"/>
    <property type="match status" value="1"/>
</dbReference>
<dbReference type="InterPro" id="IPR045269">
    <property type="entry name" value="Atg1-like"/>
</dbReference>
<feature type="domain" description="Protein kinase" evidence="5">
    <location>
        <begin position="34"/>
        <end position="278"/>
    </location>
</feature>
<gene>
    <name evidence="6" type="ORF">LAZ67_20000322</name>
</gene>
<dbReference type="SUPFAM" id="SSF56112">
    <property type="entry name" value="Protein kinase-like (PK-like)"/>
    <property type="match status" value="1"/>
</dbReference>
<reference evidence="6 7" key="1">
    <citation type="submission" date="2022-01" db="EMBL/GenBank/DDBJ databases">
        <title>A chromosomal length assembly of Cordylochernes scorpioides.</title>
        <authorList>
            <person name="Zeh D."/>
            <person name="Zeh J."/>
        </authorList>
    </citation>
    <scope>NUCLEOTIDE SEQUENCE [LARGE SCALE GENOMIC DNA]</scope>
    <source>
        <strain evidence="6">IN4F17</strain>
        <tissue evidence="6">Whole Body</tissue>
    </source>
</reference>
<keyword evidence="7" id="KW-1185">Reference proteome</keyword>
<accession>A0ABY6LJ92</accession>
<evidence type="ECO:0000313" key="6">
    <source>
        <dbReference type="EMBL" id="UYV81201.1"/>
    </source>
</evidence>
<dbReference type="EMBL" id="CP092882">
    <property type="protein sequence ID" value="UYV81201.1"/>
    <property type="molecule type" value="Genomic_DNA"/>
</dbReference>
<dbReference type="Proteomes" id="UP001235939">
    <property type="component" value="Chromosome 20"/>
</dbReference>
<protein>
    <recommendedName>
        <fullName evidence="5">Protein kinase domain-containing protein</fullName>
    </recommendedName>
</protein>
<dbReference type="Gene3D" id="3.30.200.20">
    <property type="entry name" value="Phosphorylase Kinase, domain 1"/>
    <property type="match status" value="1"/>
</dbReference>
<dbReference type="PANTHER" id="PTHR24348:SF22">
    <property type="entry name" value="NON-SPECIFIC SERINE_THREONINE PROTEIN KINASE"/>
    <property type="match status" value="1"/>
</dbReference>
<sequence length="393" mass="45521">MANHERLHPSKRICELRKLLPEDYRFQYKDVQGVKFVKPVDHGGNGIIHEANFIGQKVAVKEFMPKPGKNAKELNNEIRILRYLSHENVIKFYGYISIPRPMNAQILFAILEFCPRSLKNIIEDSKRERLVYSEKRDIVHQIVNGLDYLVKKSIVHCDLKPANILESEDGQIKIADMGLSRKLIKEVLNLETTIFPIDMWSLGLIIAELWFGKPLLRKFNEAAQLRAIENLWDPTKREHINNFLTNVEKPAADLVKHLLQIDPKQRATIAMVKDCSFLAESPENDNLTTTFKLNTAHVSTAGGVRSNSRVFPTPLLTPPASEMNKYHHIRDQLKKEHGALLHKDKFQQAAVNKRDRGLPAWSRVTRIMKRKDVQTRNFYQRKLSNVLHFEIFR</sequence>
<evidence type="ECO:0000313" key="7">
    <source>
        <dbReference type="Proteomes" id="UP001235939"/>
    </source>
</evidence>
<evidence type="ECO:0000256" key="4">
    <source>
        <dbReference type="ARBA" id="ARBA00022840"/>
    </source>
</evidence>
<dbReference type="InterPro" id="IPR011009">
    <property type="entry name" value="Kinase-like_dom_sf"/>
</dbReference>
<dbReference type="InterPro" id="IPR000719">
    <property type="entry name" value="Prot_kinase_dom"/>
</dbReference>
<keyword evidence="4" id="KW-0067">ATP-binding</keyword>
<keyword evidence="2" id="KW-0547">Nucleotide-binding</keyword>
<evidence type="ECO:0000256" key="1">
    <source>
        <dbReference type="ARBA" id="ARBA00022679"/>
    </source>
</evidence>
<dbReference type="PANTHER" id="PTHR24348">
    <property type="entry name" value="SERINE/THREONINE-PROTEIN KINASE UNC-51-RELATED"/>
    <property type="match status" value="1"/>
</dbReference>
<dbReference type="Gene3D" id="1.10.510.10">
    <property type="entry name" value="Transferase(Phosphotransferase) domain 1"/>
    <property type="match status" value="1"/>
</dbReference>
<evidence type="ECO:0000256" key="2">
    <source>
        <dbReference type="ARBA" id="ARBA00022741"/>
    </source>
</evidence>
<keyword evidence="1" id="KW-0808">Transferase</keyword>
<dbReference type="Pfam" id="PF00069">
    <property type="entry name" value="Pkinase"/>
    <property type="match status" value="1"/>
</dbReference>
<evidence type="ECO:0000256" key="3">
    <source>
        <dbReference type="ARBA" id="ARBA00022777"/>
    </source>
</evidence>
<keyword evidence="3" id="KW-0418">Kinase</keyword>